<accession>A0A8B6EDH5</accession>
<protein>
    <submittedName>
        <fullName evidence="1">Uncharacterized protein</fullName>
    </submittedName>
</protein>
<gene>
    <name evidence="1" type="ORF">MGAL_10B075497</name>
</gene>
<organism evidence="1 2">
    <name type="scientific">Mytilus galloprovincialis</name>
    <name type="common">Mediterranean mussel</name>
    <dbReference type="NCBI Taxonomy" id="29158"/>
    <lineage>
        <taxon>Eukaryota</taxon>
        <taxon>Metazoa</taxon>
        <taxon>Spiralia</taxon>
        <taxon>Lophotrochozoa</taxon>
        <taxon>Mollusca</taxon>
        <taxon>Bivalvia</taxon>
        <taxon>Autobranchia</taxon>
        <taxon>Pteriomorphia</taxon>
        <taxon>Mytilida</taxon>
        <taxon>Mytiloidea</taxon>
        <taxon>Mytilidae</taxon>
        <taxon>Mytilinae</taxon>
        <taxon>Mytilus</taxon>
    </lineage>
</organism>
<name>A0A8B6EDH5_MYTGA</name>
<evidence type="ECO:0000313" key="2">
    <source>
        <dbReference type="Proteomes" id="UP000596742"/>
    </source>
</evidence>
<sequence>MMAEHVYKSDTGYANAVRRDYTDVEYCMHVIVAPTILSDSQKDKVFVKFLGSDDSNPLKFKRELEDGYVEYEGVLKAKKGNLIFYKYYVLINGSEEVKEFIYRQGDGKRKKGIWYRTMGSKDIQKNDVYHIYDGVVQGEPLDEKDKDQNILSKWISKGLKKVSKWMGNDEYQKILLIDAELAMKEFMRGLFADINNIRGEELILRFSDIVQGLRKFYYMKEKLWSSVDDFNKTIAEVLKTNLMSLINRFKESPQISDNIVNSGITTAVSIVYLKEQYDITFNTIDLSHLCKALLPNLDKAQRQSADLEDINKSYPTKIREVARYLLSMVKRLLNNSKSPCWLYCIPLLHVLQEGIYPYQDVPKAINHNDPVPRWWGIDNISSELEVYKSKSDFESPSELVQLLHPYFEMDYLLPRTFVASLSFNQFVALDTKHVPPDVMLAAFYYFVKDEKLSRDESWIYLWNDAFSTEIPAGNVKDSYIDFLRTSLESRLGNTVYEYQLKTILDVFCERLDDFGNILQEILTKSALKAFEIFTDYLSLNSFAESTNARKLQQYGKLLHHIFDKEFGRNKLTDTTSVLQHALVWSPFVVFTKVYCNTNFQRVLKDKCKEHMQKSIAIMHSVCQELITGNITIQNLKNILSAESNFKSIVKEIKDLRFDFGTVEASIDLKRKQLLAFESDKAAVQNFVYICENSGGKFYVHNSRLWYI</sequence>
<dbReference type="OrthoDB" id="6105679at2759"/>
<evidence type="ECO:0000313" key="1">
    <source>
        <dbReference type="EMBL" id="VDI32728.1"/>
    </source>
</evidence>
<dbReference type="Proteomes" id="UP000596742">
    <property type="component" value="Unassembled WGS sequence"/>
</dbReference>
<proteinExistence type="predicted"/>
<reference evidence="1" key="1">
    <citation type="submission" date="2018-11" db="EMBL/GenBank/DDBJ databases">
        <authorList>
            <person name="Alioto T."/>
            <person name="Alioto T."/>
        </authorList>
    </citation>
    <scope>NUCLEOTIDE SEQUENCE</scope>
</reference>
<comment type="caution">
    <text evidence="1">The sequence shown here is derived from an EMBL/GenBank/DDBJ whole genome shotgun (WGS) entry which is preliminary data.</text>
</comment>
<dbReference type="AlphaFoldDB" id="A0A8B6EDH5"/>
<dbReference type="EMBL" id="UYJE01004944">
    <property type="protein sequence ID" value="VDI32728.1"/>
    <property type="molecule type" value="Genomic_DNA"/>
</dbReference>
<keyword evidence="2" id="KW-1185">Reference proteome</keyword>